<feature type="region of interest" description="Disordered" evidence="2">
    <location>
        <begin position="1"/>
        <end position="21"/>
    </location>
</feature>
<sequence length="201" mass="21722">MQDRMSRQTPRDSGFNHLPALRPESVSGRIRSIMVSRQEYRDAMARLGAAVNVITTASAAQPGRQQERCGFTASAVCSVTDDPPTLLVCMNRSSQRHATFARNGILCVNVLSADQEALSNIFASSDNATGDAFAQAEWTTLTTGAPVLDGAVVSFDCRIAQATDVGTHTVFFCEVEAIRTGPSHEGLIYFGRGYHKIIKLP</sequence>
<evidence type="ECO:0000313" key="5">
    <source>
        <dbReference type="Proteomes" id="UP000182373"/>
    </source>
</evidence>
<organism evidence="4 5">
    <name type="scientific">Granulibacter bethesdensis</name>
    <dbReference type="NCBI Taxonomy" id="364410"/>
    <lineage>
        <taxon>Bacteria</taxon>
        <taxon>Pseudomonadati</taxon>
        <taxon>Pseudomonadota</taxon>
        <taxon>Alphaproteobacteria</taxon>
        <taxon>Acetobacterales</taxon>
        <taxon>Acetobacteraceae</taxon>
        <taxon>Granulibacter</taxon>
    </lineage>
</organism>
<evidence type="ECO:0000256" key="1">
    <source>
        <dbReference type="ARBA" id="ARBA00023002"/>
    </source>
</evidence>
<dbReference type="Pfam" id="PF01613">
    <property type="entry name" value="Flavin_Reduct"/>
    <property type="match status" value="1"/>
</dbReference>
<gene>
    <name evidence="4" type="ORF">GbCGDNIH9_0381</name>
</gene>
<evidence type="ECO:0000313" key="4">
    <source>
        <dbReference type="EMBL" id="APH53610.1"/>
    </source>
</evidence>
<accession>A0AAC9KCU2</accession>
<dbReference type="Gene3D" id="2.30.110.10">
    <property type="entry name" value="Electron Transport, Fmn-binding Protein, Chain A"/>
    <property type="match status" value="1"/>
</dbReference>
<reference evidence="5" key="1">
    <citation type="submission" date="2016-11" db="EMBL/GenBank/DDBJ databases">
        <title>Comparative genomic and phenotypic analysis of Granulibacter bethesdensis clinical isolates from patients with chronic granulomatous disease.</title>
        <authorList>
            <person name="Zarember K.A."/>
            <person name="Porcella S.F."/>
            <person name="Chu J."/>
            <person name="Ding L."/>
            <person name="Dahlstrom E."/>
            <person name="Barbian K."/>
            <person name="Martens C."/>
            <person name="Sykora L."/>
            <person name="Kramer S."/>
            <person name="Pettinato A.M."/>
            <person name="Hong H."/>
            <person name="Wald G."/>
            <person name="Berg L.J."/>
            <person name="Rogge L.S."/>
            <person name="Greenberg D.E."/>
            <person name="Falcone E.L."/>
            <person name="Neves J.F."/>
            <person name="Simoes M.J."/>
            <person name="Casal M."/>
            <person name="Rodriguez-Lopez F.C."/>
            <person name="Zelazny A."/>
            <person name="Gallin J.I."/>
            <person name="Holland S.M."/>
        </authorList>
    </citation>
    <scope>NUCLEOTIDE SEQUENCE [LARGE SCALE GENOMIC DNA]</scope>
    <source>
        <strain evidence="5">NIH9.1</strain>
    </source>
</reference>
<feature type="domain" description="Flavin reductase like" evidence="3">
    <location>
        <begin position="44"/>
        <end position="196"/>
    </location>
</feature>
<feature type="compositionally biased region" description="Basic and acidic residues" evidence="2">
    <location>
        <begin position="1"/>
        <end position="10"/>
    </location>
</feature>
<name>A0AAC9KCU2_9PROT</name>
<dbReference type="SUPFAM" id="SSF50475">
    <property type="entry name" value="FMN-binding split barrel"/>
    <property type="match status" value="1"/>
</dbReference>
<dbReference type="GO" id="GO:0010181">
    <property type="term" value="F:FMN binding"/>
    <property type="evidence" value="ECO:0007669"/>
    <property type="project" value="InterPro"/>
</dbReference>
<dbReference type="EMBL" id="CP018191">
    <property type="protein sequence ID" value="APH53610.1"/>
    <property type="molecule type" value="Genomic_DNA"/>
</dbReference>
<dbReference type="GO" id="GO:0006208">
    <property type="term" value="P:pyrimidine nucleobase catabolic process"/>
    <property type="evidence" value="ECO:0007669"/>
    <property type="project" value="TreeGrafter"/>
</dbReference>
<dbReference type="GO" id="GO:0042602">
    <property type="term" value="F:riboflavin reductase (NADPH) activity"/>
    <property type="evidence" value="ECO:0007669"/>
    <property type="project" value="TreeGrafter"/>
</dbReference>
<dbReference type="InterPro" id="IPR050268">
    <property type="entry name" value="NADH-dep_flavin_reductase"/>
</dbReference>
<evidence type="ECO:0000256" key="2">
    <source>
        <dbReference type="SAM" id="MobiDB-lite"/>
    </source>
</evidence>
<evidence type="ECO:0000259" key="3">
    <source>
        <dbReference type="SMART" id="SM00903"/>
    </source>
</evidence>
<dbReference type="PANTHER" id="PTHR30466">
    <property type="entry name" value="FLAVIN REDUCTASE"/>
    <property type="match status" value="1"/>
</dbReference>
<proteinExistence type="predicted"/>
<dbReference type="SMART" id="SM00903">
    <property type="entry name" value="Flavin_Reduct"/>
    <property type="match status" value="1"/>
</dbReference>
<dbReference type="InterPro" id="IPR012349">
    <property type="entry name" value="Split_barrel_FMN-bd"/>
</dbReference>
<dbReference type="Proteomes" id="UP000182373">
    <property type="component" value="Chromosome"/>
</dbReference>
<protein>
    <submittedName>
        <fullName evidence="4">FMN reductase</fullName>
    </submittedName>
</protein>
<keyword evidence="1" id="KW-0560">Oxidoreductase</keyword>
<dbReference type="InterPro" id="IPR002563">
    <property type="entry name" value="Flavin_Rdtase-like_dom"/>
</dbReference>
<dbReference type="AlphaFoldDB" id="A0AAC9KCU2"/>
<dbReference type="PANTHER" id="PTHR30466:SF1">
    <property type="entry name" value="FMN REDUCTASE (NADH) RUTF"/>
    <property type="match status" value="1"/>
</dbReference>